<dbReference type="SUPFAM" id="SSF48150">
    <property type="entry name" value="DNA-glycosylase"/>
    <property type="match status" value="1"/>
</dbReference>
<dbReference type="Pfam" id="PF03352">
    <property type="entry name" value="Adenine_glyco"/>
    <property type="match status" value="1"/>
</dbReference>
<accession>A0A7T4QZP6</accession>
<dbReference type="GO" id="GO:0006284">
    <property type="term" value="P:base-excision repair"/>
    <property type="evidence" value="ECO:0007669"/>
    <property type="project" value="InterPro"/>
</dbReference>
<dbReference type="EMBL" id="CP066167">
    <property type="protein sequence ID" value="QQD17607.1"/>
    <property type="molecule type" value="Genomic_DNA"/>
</dbReference>
<dbReference type="RefSeq" id="WP_198569106.1">
    <property type="nucleotide sequence ID" value="NZ_CP066167.1"/>
</dbReference>
<evidence type="ECO:0000313" key="2">
    <source>
        <dbReference type="Proteomes" id="UP000596063"/>
    </source>
</evidence>
<reference evidence="1 2" key="1">
    <citation type="submission" date="2020-12" db="EMBL/GenBank/DDBJ databases">
        <authorList>
            <person name="Shan Y."/>
        </authorList>
    </citation>
    <scope>NUCLEOTIDE SEQUENCE [LARGE SCALE GENOMIC DNA]</scope>
    <source>
        <strain evidence="2">csc3.9</strain>
    </source>
</reference>
<dbReference type="PANTHER" id="PTHR30037:SF3">
    <property type="entry name" value="BLR0857 PROTEIN"/>
    <property type="match status" value="1"/>
</dbReference>
<dbReference type="KEGG" id="snan:I6N98_14800"/>
<proteinExistence type="predicted"/>
<organism evidence="1 2">
    <name type="scientific">Spongiibacter nanhainus</name>
    <dbReference type="NCBI Taxonomy" id="2794344"/>
    <lineage>
        <taxon>Bacteria</taxon>
        <taxon>Pseudomonadati</taxon>
        <taxon>Pseudomonadota</taxon>
        <taxon>Gammaproteobacteria</taxon>
        <taxon>Cellvibrionales</taxon>
        <taxon>Spongiibacteraceae</taxon>
        <taxon>Spongiibacter</taxon>
    </lineage>
</organism>
<name>A0A7T4QZP6_9GAMM</name>
<protein>
    <submittedName>
        <fullName evidence="1">DNA-3-methyladenine glycosylase I</fullName>
    </submittedName>
</protein>
<dbReference type="InterPro" id="IPR005019">
    <property type="entry name" value="Adenine_glyco"/>
</dbReference>
<dbReference type="InterPro" id="IPR052891">
    <property type="entry name" value="DNA-3mA_glycosylase"/>
</dbReference>
<keyword evidence="2" id="KW-1185">Reference proteome</keyword>
<gene>
    <name evidence="1" type="ORF">I6N98_14800</name>
</gene>
<dbReference type="PANTHER" id="PTHR30037">
    <property type="entry name" value="DNA-3-METHYLADENINE GLYCOSYLASE 1"/>
    <property type="match status" value="1"/>
</dbReference>
<dbReference type="AlphaFoldDB" id="A0A7T4QZP6"/>
<sequence length="226" mass="25364">MASFYRNVIKRVESHHGDIAGIEERLPTSLSAQALRELPDHRYLAEMAACIFRAGFVWRVISQKWDGFEEVFNGFLPIWVASRSPEDIEAMAQDTRIVRYLTKVKAVQDNAVMILDLEHSHCGIGAFIADWPSDDIIGLWQYLKKHGSRLGGNTGQYFLRFVGKDSFILSRDVCTALRAEGLIDSPKPTALKELKKAQAAFNQLQQESGRSLAELSMLLALSLGPR</sequence>
<dbReference type="Proteomes" id="UP000596063">
    <property type="component" value="Chromosome"/>
</dbReference>
<evidence type="ECO:0000313" key="1">
    <source>
        <dbReference type="EMBL" id="QQD17607.1"/>
    </source>
</evidence>
<dbReference type="Gene3D" id="1.10.340.30">
    <property type="entry name" value="Hypothetical protein, domain 2"/>
    <property type="match status" value="1"/>
</dbReference>
<dbReference type="GO" id="GO:0008725">
    <property type="term" value="F:DNA-3-methyladenine glycosylase activity"/>
    <property type="evidence" value="ECO:0007669"/>
    <property type="project" value="InterPro"/>
</dbReference>
<dbReference type="InterPro" id="IPR011257">
    <property type="entry name" value="DNA_glycosylase"/>
</dbReference>